<dbReference type="Proteomes" id="UP000022910">
    <property type="component" value="Unassembled WGS sequence"/>
</dbReference>
<gene>
    <name evidence="1" type="ORF">RirG_114490</name>
</gene>
<organism evidence="1 2">
    <name type="scientific">Rhizophagus irregularis (strain DAOM 197198w)</name>
    <name type="common">Glomus intraradices</name>
    <dbReference type="NCBI Taxonomy" id="1432141"/>
    <lineage>
        <taxon>Eukaryota</taxon>
        <taxon>Fungi</taxon>
        <taxon>Fungi incertae sedis</taxon>
        <taxon>Mucoromycota</taxon>
        <taxon>Glomeromycotina</taxon>
        <taxon>Glomeromycetes</taxon>
        <taxon>Glomerales</taxon>
        <taxon>Glomeraceae</taxon>
        <taxon>Rhizophagus</taxon>
    </lineage>
</organism>
<dbReference type="AlphaFoldDB" id="A0A015JD58"/>
<dbReference type="EMBL" id="JEMT01017754">
    <property type="protein sequence ID" value="EXX67432.1"/>
    <property type="molecule type" value="Genomic_DNA"/>
</dbReference>
<dbReference type="HOGENOM" id="CLU_2886989_0_0_1"/>
<evidence type="ECO:0000313" key="2">
    <source>
        <dbReference type="Proteomes" id="UP000022910"/>
    </source>
</evidence>
<evidence type="ECO:0000313" key="1">
    <source>
        <dbReference type="EMBL" id="EXX67432.1"/>
    </source>
</evidence>
<keyword evidence="2" id="KW-1185">Reference proteome</keyword>
<name>A0A015JD58_RHIIW</name>
<protein>
    <submittedName>
        <fullName evidence="1">Uncharacterized protein</fullName>
    </submittedName>
</protein>
<proteinExistence type="predicted"/>
<accession>A0A015JD58</accession>
<comment type="caution">
    <text evidence="1">The sequence shown here is derived from an EMBL/GenBank/DDBJ whole genome shotgun (WGS) entry which is preliminary data.</text>
</comment>
<reference evidence="1 2" key="1">
    <citation type="submission" date="2014-02" db="EMBL/GenBank/DDBJ databases">
        <title>Single nucleus genome sequencing reveals high similarity among nuclei of an endomycorrhizal fungus.</title>
        <authorList>
            <person name="Lin K."/>
            <person name="Geurts R."/>
            <person name="Zhang Z."/>
            <person name="Limpens E."/>
            <person name="Saunders D.G."/>
            <person name="Mu D."/>
            <person name="Pang E."/>
            <person name="Cao H."/>
            <person name="Cha H."/>
            <person name="Lin T."/>
            <person name="Zhou Q."/>
            <person name="Shang Y."/>
            <person name="Li Y."/>
            <person name="Ivanov S."/>
            <person name="Sharma T."/>
            <person name="Velzen R.V."/>
            <person name="Ruijter N.D."/>
            <person name="Aanen D.K."/>
            <person name="Win J."/>
            <person name="Kamoun S."/>
            <person name="Bisseling T."/>
            <person name="Huang S."/>
        </authorList>
    </citation>
    <scope>NUCLEOTIDE SEQUENCE [LARGE SCALE GENOMIC DNA]</scope>
    <source>
        <strain evidence="2">DAOM197198w</strain>
    </source>
</reference>
<sequence>MNIVNAPTLRAQYGAALLLAKDGHRTYRSYSVPGLVGPDRGLTFFLGPVPRTDQSSYRSSYNK</sequence>